<evidence type="ECO:0000256" key="7">
    <source>
        <dbReference type="ARBA" id="ARBA00022842"/>
    </source>
</evidence>
<dbReference type="Pfam" id="PF12627">
    <property type="entry name" value="PolyA_pol_RNAbd"/>
    <property type="match status" value="1"/>
</dbReference>
<evidence type="ECO:0000256" key="4">
    <source>
        <dbReference type="ARBA" id="ARBA00022695"/>
    </source>
</evidence>
<dbReference type="CDD" id="cd00077">
    <property type="entry name" value="HDc"/>
    <property type="match status" value="1"/>
</dbReference>
<evidence type="ECO:0000256" key="8">
    <source>
        <dbReference type="RuleBase" id="RU003953"/>
    </source>
</evidence>
<organism evidence="11 12">
    <name type="scientific">Sulfobacillus thermotolerans</name>
    <dbReference type="NCBI Taxonomy" id="338644"/>
    <lineage>
        <taxon>Bacteria</taxon>
        <taxon>Bacillati</taxon>
        <taxon>Bacillota</taxon>
        <taxon>Clostridia</taxon>
        <taxon>Eubacteriales</taxon>
        <taxon>Clostridiales Family XVII. Incertae Sedis</taxon>
        <taxon>Sulfobacillus</taxon>
    </lineage>
</organism>
<evidence type="ECO:0000259" key="9">
    <source>
        <dbReference type="Pfam" id="PF01743"/>
    </source>
</evidence>
<keyword evidence="5" id="KW-0479">Metal-binding</keyword>
<proteinExistence type="inferred from homology"/>
<comment type="similarity">
    <text evidence="8">Belongs to the tRNA nucleotidyltransferase/poly(A) polymerase family.</text>
</comment>
<evidence type="ECO:0000313" key="12">
    <source>
        <dbReference type="Proteomes" id="UP000325292"/>
    </source>
</evidence>
<dbReference type="CDD" id="cd05398">
    <property type="entry name" value="NT_ClassII-CCAase"/>
    <property type="match status" value="1"/>
</dbReference>
<dbReference type="EMBL" id="CP019454">
    <property type="protein sequence ID" value="AUW93442.1"/>
    <property type="molecule type" value="Genomic_DNA"/>
</dbReference>
<keyword evidence="4" id="KW-0548">Nucleotidyltransferase</keyword>
<accession>A0ABN5GY29</accession>
<dbReference type="Gene3D" id="1.10.3090.10">
    <property type="entry name" value="cca-adding enzyme, domain 2"/>
    <property type="match status" value="1"/>
</dbReference>
<dbReference type="PANTHER" id="PTHR46173:SF1">
    <property type="entry name" value="CCA TRNA NUCLEOTIDYLTRANSFERASE 1, MITOCHONDRIAL"/>
    <property type="match status" value="1"/>
</dbReference>
<comment type="cofactor">
    <cofactor evidence="1">
        <name>Mg(2+)</name>
        <dbReference type="ChEBI" id="CHEBI:18420"/>
    </cofactor>
</comment>
<dbReference type="Gene3D" id="3.30.460.10">
    <property type="entry name" value="Beta Polymerase, domain 2"/>
    <property type="match status" value="1"/>
</dbReference>
<keyword evidence="8" id="KW-0694">RNA-binding</keyword>
<evidence type="ECO:0000256" key="2">
    <source>
        <dbReference type="ARBA" id="ARBA00022679"/>
    </source>
</evidence>
<evidence type="ECO:0000313" key="11">
    <source>
        <dbReference type="EMBL" id="AUW93442.1"/>
    </source>
</evidence>
<dbReference type="InterPro" id="IPR043519">
    <property type="entry name" value="NT_sf"/>
</dbReference>
<dbReference type="InterPro" id="IPR032828">
    <property type="entry name" value="PolyA_RNA-bd"/>
</dbReference>
<dbReference type="SUPFAM" id="SSF81891">
    <property type="entry name" value="Poly A polymerase C-terminal region-like"/>
    <property type="match status" value="1"/>
</dbReference>
<evidence type="ECO:0000256" key="5">
    <source>
        <dbReference type="ARBA" id="ARBA00022723"/>
    </source>
</evidence>
<dbReference type="Pfam" id="PF01743">
    <property type="entry name" value="PolyA_pol"/>
    <property type="match status" value="1"/>
</dbReference>
<evidence type="ECO:0008006" key="13">
    <source>
        <dbReference type="Google" id="ProtNLM"/>
    </source>
</evidence>
<dbReference type="PANTHER" id="PTHR46173">
    <property type="entry name" value="CCA TRNA NUCLEOTIDYLTRANSFERASE 1, MITOCHONDRIAL"/>
    <property type="match status" value="1"/>
</dbReference>
<gene>
    <name evidence="11" type="ORF">BXT84_05315</name>
</gene>
<feature type="domain" description="tRNA nucleotidyltransferase/poly(A) polymerase RNA and SrmB- binding" evidence="10">
    <location>
        <begin position="181"/>
        <end position="240"/>
    </location>
</feature>
<keyword evidence="6" id="KW-0547">Nucleotide-binding</keyword>
<sequence length="453" mass="51362">MLTKIPQPIRVIWQTLTQESQTFLVGGAVRDLLLGEIPHDYDFASARPPAEVIRWAHLQGWQAILTGAAFGTVTLRHPAYPNWPVELTTFRLDGAYKDSRHPDDVQFSNNIVDDLSRRDFTMNALAMSIDGQVVDPFEGQADLRNGVIKTVGDAAVRLREDPLRIWRAVRFVGKDHGGQPFTLAPETQNQIQQNGLWVLRISPERQRDELWKLLGTPHFDHALRTADMLGLLSLVWPEWAATRGFAQHNRHHAYPVHVHLLATAAHGSSEVLRLAGLLHDIGKPECLTLDASGQGHFYGHEVIGAVYAERMLRRLHFDGHTIQQVRNLVAHHMYPWESVGEKGLRRVAREWGQDHVEQLWELRKMDVVGSGTAENWMGESIVRERWQSAMVKAGEHGLKPAVGGREIMLWTHLQPGPEVGQWVRQIQDWIDENPSRNTPEQIKQFVEAHLGLS</sequence>
<dbReference type="Gene3D" id="1.10.246.80">
    <property type="match status" value="1"/>
</dbReference>
<reference evidence="11 12" key="1">
    <citation type="journal article" date="2019" name="Sci. Rep.">
        <title>Sulfobacillus thermotolerans: new insights into resistance and metabolic capacities of acidophilic chemolithotrophs.</title>
        <authorList>
            <person name="Panyushkina A.E."/>
            <person name="Babenko V.V."/>
            <person name="Nikitina A.S."/>
            <person name="Selezneva O.V."/>
            <person name="Tsaplina I.A."/>
            <person name="Letarova M.A."/>
            <person name="Kostryukova E.S."/>
            <person name="Letarov A.V."/>
        </authorList>
    </citation>
    <scope>NUCLEOTIDE SEQUENCE [LARGE SCALE GENOMIC DNA]</scope>
    <source>
        <strain evidence="11 12">Kr1</strain>
    </source>
</reference>
<keyword evidence="3" id="KW-0819">tRNA processing</keyword>
<dbReference type="InterPro" id="IPR003607">
    <property type="entry name" value="HD/PDEase_dom"/>
</dbReference>
<dbReference type="Proteomes" id="UP000325292">
    <property type="component" value="Chromosome"/>
</dbReference>
<evidence type="ECO:0000256" key="1">
    <source>
        <dbReference type="ARBA" id="ARBA00001946"/>
    </source>
</evidence>
<feature type="domain" description="Poly A polymerase head" evidence="9">
    <location>
        <begin position="23"/>
        <end position="148"/>
    </location>
</feature>
<protein>
    <recommendedName>
        <fullName evidence="13">HD domain-containing protein</fullName>
    </recommendedName>
</protein>
<dbReference type="SUPFAM" id="SSF81301">
    <property type="entry name" value="Nucleotidyltransferase"/>
    <property type="match status" value="1"/>
</dbReference>
<name>A0ABN5GY29_9FIRM</name>
<keyword evidence="7" id="KW-0460">Magnesium</keyword>
<evidence type="ECO:0000256" key="6">
    <source>
        <dbReference type="ARBA" id="ARBA00022741"/>
    </source>
</evidence>
<evidence type="ECO:0000259" key="10">
    <source>
        <dbReference type="Pfam" id="PF12627"/>
    </source>
</evidence>
<evidence type="ECO:0000256" key="3">
    <source>
        <dbReference type="ARBA" id="ARBA00022694"/>
    </source>
</evidence>
<dbReference type="InterPro" id="IPR002646">
    <property type="entry name" value="PolA_pol_head_dom"/>
</dbReference>
<keyword evidence="12" id="KW-1185">Reference proteome</keyword>
<dbReference type="InterPro" id="IPR050264">
    <property type="entry name" value="Bact_CCA-adding_enz_type3_sf"/>
</dbReference>
<keyword evidence="2 8" id="KW-0808">Transferase</keyword>